<dbReference type="EMBL" id="JANLCJ010000004">
    <property type="protein sequence ID" value="MCS5734472.1"/>
    <property type="molecule type" value="Genomic_DNA"/>
</dbReference>
<feature type="region of interest" description="Disordered" evidence="1">
    <location>
        <begin position="95"/>
        <end position="196"/>
    </location>
</feature>
<evidence type="ECO:0008006" key="4">
    <source>
        <dbReference type="Google" id="ProtNLM"/>
    </source>
</evidence>
<keyword evidence="3" id="KW-1185">Reference proteome</keyword>
<feature type="compositionally biased region" description="Low complexity" evidence="1">
    <location>
        <begin position="126"/>
        <end position="141"/>
    </location>
</feature>
<protein>
    <recommendedName>
        <fullName evidence="4">Mucin-associated surface protein</fullName>
    </recommendedName>
</protein>
<organism evidence="2 3">
    <name type="scientific">Herbiconiux daphne</name>
    <dbReference type="NCBI Taxonomy" id="2970914"/>
    <lineage>
        <taxon>Bacteria</taxon>
        <taxon>Bacillati</taxon>
        <taxon>Actinomycetota</taxon>
        <taxon>Actinomycetes</taxon>
        <taxon>Micrococcales</taxon>
        <taxon>Microbacteriaceae</taxon>
        <taxon>Herbiconiux</taxon>
    </lineage>
</organism>
<feature type="compositionally biased region" description="Gly residues" evidence="1">
    <location>
        <begin position="172"/>
        <end position="196"/>
    </location>
</feature>
<dbReference type="PROSITE" id="PS51257">
    <property type="entry name" value="PROKAR_LIPOPROTEIN"/>
    <property type="match status" value="1"/>
</dbReference>
<accession>A0ABT2H3J2</accession>
<gene>
    <name evidence="2" type="ORF">N1032_12055</name>
</gene>
<name>A0ABT2H3J2_9MICO</name>
<proteinExistence type="predicted"/>
<dbReference type="RefSeq" id="WP_259539689.1">
    <property type="nucleotide sequence ID" value="NZ_JANLCJ010000004.1"/>
</dbReference>
<comment type="caution">
    <text evidence="2">The sequence shown here is derived from an EMBL/GenBank/DDBJ whole genome shotgun (WGS) entry which is preliminary data.</text>
</comment>
<feature type="compositionally biased region" description="Acidic residues" evidence="1">
    <location>
        <begin position="142"/>
        <end position="154"/>
    </location>
</feature>
<evidence type="ECO:0000313" key="2">
    <source>
        <dbReference type="EMBL" id="MCS5734472.1"/>
    </source>
</evidence>
<evidence type="ECO:0000313" key="3">
    <source>
        <dbReference type="Proteomes" id="UP001165586"/>
    </source>
</evidence>
<dbReference type="Proteomes" id="UP001165586">
    <property type="component" value="Unassembled WGS sequence"/>
</dbReference>
<evidence type="ECO:0000256" key="1">
    <source>
        <dbReference type="SAM" id="MobiDB-lite"/>
    </source>
</evidence>
<sequence>MSPARLRAASAAAVIVVALTVGLAGCAGASSGISAGTGELMQSTVVTAANQAAAGDSAAALATIDNLETQLEQASSKGDVSPSRAATIQQAIDAVRADLLTPAPAATPEPEPEPSDEPVPAPEPVPSDAVTDPAVPSPTDDTVTDDPATDDDGSGDSGNGDSGSGNSNGNSGSNGGGNGNGNNGNGNGNGGSGTDE</sequence>
<reference evidence="2" key="1">
    <citation type="submission" date="2022-08" db="EMBL/GenBank/DDBJ databases">
        <authorList>
            <person name="Deng Y."/>
            <person name="Han X.-F."/>
            <person name="Zhang Y.-Q."/>
        </authorList>
    </citation>
    <scope>NUCLEOTIDE SEQUENCE</scope>
    <source>
        <strain evidence="2">CPCC 203386</strain>
    </source>
</reference>